<dbReference type="InterPro" id="IPR012910">
    <property type="entry name" value="Plug_dom"/>
</dbReference>
<dbReference type="InterPro" id="IPR036942">
    <property type="entry name" value="Beta-barrel_TonB_sf"/>
</dbReference>
<gene>
    <name evidence="16" type="ORF">SAMN02982985_01923</name>
</gene>
<accession>A0A1I4LGD2</accession>
<proteinExistence type="inferred from homology"/>
<evidence type="ECO:0000256" key="8">
    <source>
        <dbReference type="ARBA" id="ARBA00023077"/>
    </source>
</evidence>
<feature type="signal peptide" evidence="14">
    <location>
        <begin position="1"/>
        <end position="24"/>
    </location>
</feature>
<dbReference type="Gene3D" id="2.170.130.10">
    <property type="entry name" value="TonB-dependent receptor, plug domain"/>
    <property type="match status" value="1"/>
</dbReference>
<dbReference type="InterPro" id="IPR037066">
    <property type="entry name" value="Plug_dom_sf"/>
</dbReference>
<keyword evidence="8 13" id="KW-0798">TonB box</keyword>
<keyword evidence="10 16" id="KW-0675">Receptor</keyword>
<dbReference type="Gene3D" id="2.40.170.20">
    <property type="entry name" value="TonB-dependent receptor, beta-barrel domain"/>
    <property type="match status" value="1"/>
</dbReference>
<feature type="chain" id="PRO_5011493227" evidence="14">
    <location>
        <begin position="25"/>
        <end position="789"/>
    </location>
</feature>
<keyword evidence="14" id="KW-0732">Signal</keyword>
<dbReference type="Pfam" id="PF07715">
    <property type="entry name" value="Plug"/>
    <property type="match status" value="1"/>
</dbReference>
<dbReference type="GO" id="GO:0038023">
    <property type="term" value="F:signaling receptor activity"/>
    <property type="evidence" value="ECO:0007669"/>
    <property type="project" value="InterPro"/>
</dbReference>
<dbReference type="NCBIfam" id="TIGR01783">
    <property type="entry name" value="TonB-siderophor"/>
    <property type="match status" value="1"/>
</dbReference>
<evidence type="ECO:0000256" key="4">
    <source>
        <dbReference type="ARBA" id="ARBA00022452"/>
    </source>
</evidence>
<dbReference type="GO" id="GO:0015344">
    <property type="term" value="F:siderophore uptake transmembrane transporter activity"/>
    <property type="evidence" value="ECO:0007669"/>
    <property type="project" value="TreeGrafter"/>
</dbReference>
<evidence type="ECO:0000256" key="5">
    <source>
        <dbReference type="ARBA" id="ARBA00022496"/>
    </source>
</evidence>
<evidence type="ECO:0000256" key="14">
    <source>
        <dbReference type="SAM" id="SignalP"/>
    </source>
</evidence>
<sequence>MQYPNQTMAAICLALAAAFVPAQAASQRFDIPAQPLSQVLAALAQQTGAQFFYTEASLKGMPSPGVRGEYGLAEALDKALAGSGLHATFAAEKAVQISAGANGGLVQLPTIDVLDVVEPGYKPGKLGVAGKVALAAREIPQSVSVVSRKQMDDQGMATVGEAMQQVTGINVIANDTTNNQYSARGYGMGVMYDGVTSYNGMTPSHQFDLPLYERVEVLRGPAGLLRGVGEPGGVVNLVKKRPKDAYALAWGASAGSSDLYRLEGDVTGPLNADKTLRGRLVLSDEQRGYFYDHTRSRKWLGLAALEYAPSPRTTFALSFAAQEQKVKAPWSGLPAYLNLGNPDAGVYPLLDVARSTFNTPDWGRMAYRTQETAASVEHRFDNQWVAKASVNHRRQSQFYKYAFTSTGVNPSNHLVSYRSFQGDYDYLRDGVDASANGPFTWFGRKHNLMFGANSEVYNSAGSSGNGPNVNNVVFGELGAVTEPAIAYTSGSESDTRQSGLYSQLRLSLADPLTLVLGGRSSTFKARTRAIAPSAQTPWKDGAKADNRFTPYGGLLYALSKNVTLYGSYADIFVPQTQAKADGGVLDPRTGRQYEVGGKGDFFDGGLAASLAVFNLRDQNRAYADPAYPTSNFFLNAGEVESRGWELEVAGQPFKGLDVVAGYTRLSTRYMKDRANEGLSYSIQTPKEQFKLWSTYRFDAASGLAGFSVGGGVIAVGAAQSSRGWRGQLLNTGYAVFNGSIAYRVDKTYSLNLVVNNLLDRKYYASVGTPNIYNFYGEPRSFMLNLRASY</sequence>
<dbReference type="InterPro" id="IPR039426">
    <property type="entry name" value="TonB-dep_rcpt-like"/>
</dbReference>
<evidence type="ECO:0000256" key="6">
    <source>
        <dbReference type="ARBA" id="ARBA00022692"/>
    </source>
</evidence>
<keyword evidence="9 12" id="KW-0472">Membrane</keyword>
<dbReference type="PROSITE" id="PS52016">
    <property type="entry name" value="TONB_DEPENDENT_REC_3"/>
    <property type="match status" value="1"/>
</dbReference>
<dbReference type="PANTHER" id="PTHR32552">
    <property type="entry name" value="FERRICHROME IRON RECEPTOR-RELATED"/>
    <property type="match status" value="1"/>
</dbReference>
<evidence type="ECO:0000313" key="16">
    <source>
        <dbReference type="EMBL" id="SFL89667.1"/>
    </source>
</evidence>
<keyword evidence="4 12" id="KW-1134">Transmembrane beta strand</keyword>
<evidence type="ECO:0000256" key="7">
    <source>
        <dbReference type="ARBA" id="ARBA00023004"/>
    </source>
</evidence>
<dbReference type="SMART" id="SM00965">
    <property type="entry name" value="STN"/>
    <property type="match status" value="1"/>
</dbReference>
<keyword evidence="5" id="KW-0406">Ion transport</keyword>
<dbReference type="Gene3D" id="3.55.50.30">
    <property type="match status" value="1"/>
</dbReference>
<evidence type="ECO:0000313" key="17">
    <source>
        <dbReference type="Proteomes" id="UP000199470"/>
    </source>
</evidence>
<feature type="domain" description="Secretin/TonB short N-terminal" evidence="15">
    <location>
        <begin position="49"/>
        <end position="100"/>
    </location>
</feature>
<dbReference type="PANTHER" id="PTHR32552:SF74">
    <property type="entry name" value="HYDROXAMATE SIDEROPHORE RECEPTOR FHUE"/>
    <property type="match status" value="1"/>
</dbReference>
<comment type="similarity">
    <text evidence="2 12 13">Belongs to the TonB-dependent receptor family.</text>
</comment>
<evidence type="ECO:0000256" key="13">
    <source>
        <dbReference type="RuleBase" id="RU003357"/>
    </source>
</evidence>
<evidence type="ECO:0000256" key="1">
    <source>
        <dbReference type="ARBA" id="ARBA00004571"/>
    </source>
</evidence>
<keyword evidence="6 12" id="KW-0812">Transmembrane</keyword>
<protein>
    <submittedName>
        <fullName evidence="16">Outer-membrane receptor for ferric coprogen and ferric-rhodotorulic acid</fullName>
    </submittedName>
</protein>
<dbReference type="InterPro" id="IPR011662">
    <property type="entry name" value="Secretin/TonB_short_N"/>
</dbReference>
<evidence type="ECO:0000256" key="9">
    <source>
        <dbReference type="ARBA" id="ARBA00023136"/>
    </source>
</evidence>
<keyword evidence="17" id="KW-1185">Reference proteome</keyword>
<keyword evidence="11 12" id="KW-0998">Cell outer membrane</keyword>
<evidence type="ECO:0000256" key="12">
    <source>
        <dbReference type="PROSITE-ProRule" id="PRU01360"/>
    </source>
</evidence>
<dbReference type="InterPro" id="IPR010105">
    <property type="entry name" value="TonB_sidphr_rcpt"/>
</dbReference>
<evidence type="ECO:0000256" key="3">
    <source>
        <dbReference type="ARBA" id="ARBA00022448"/>
    </source>
</evidence>
<organism evidence="16 17">
    <name type="scientific">Rugamonas rubra</name>
    <dbReference type="NCBI Taxonomy" id="758825"/>
    <lineage>
        <taxon>Bacteria</taxon>
        <taxon>Pseudomonadati</taxon>
        <taxon>Pseudomonadota</taxon>
        <taxon>Betaproteobacteria</taxon>
        <taxon>Burkholderiales</taxon>
        <taxon>Oxalobacteraceae</taxon>
        <taxon>Telluria group</taxon>
        <taxon>Rugamonas</taxon>
    </lineage>
</organism>
<dbReference type="InterPro" id="IPR000531">
    <property type="entry name" value="Beta-barrel_TonB"/>
</dbReference>
<evidence type="ECO:0000256" key="11">
    <source>
        <dbReference type="ARBA" id="ARBA00023237"/>
    </source>
</evidence>
<evidence type="ECO:0000256" key="2">
    <source>
        <dbReference type="ARBA" id="ARBA00009810"/>
    </source>
</evidence>
<dbReference type="GO" id="GO:0009279">
    <property type="term" value="C:cell outer membrane"/>
    <property type="evidence" value="ECO:0007669"/>
    <property type="project" value="UniProtKB-SubCell"/>
</dbReference>
<name>A0A1I4LGD2_9BURK</name>
<keyword evidence="3 12" id="KW-0813">Transport</keyword>
<keyword evidence="5" id="KW-0410">Iron transport</keyword>
<reference evidence="16 17" key="1">
    <citation type="submission" date="2016-10" db="EMBL/GenBank/DDBJ databases">
        <authorList>
            <person name="de Groot N.N."/>
        </authorList>
    </citation>
    <scope>NUCLEOTIDE SEQUENCE [LARGE SCALE GENOMIC DNA]</scope>
    <source>
        <strain evidence="16 17">ATCC 43154</strain>
    </source>
</reference>
<dbReference type="AlphaFoldDB" id="A0A1I4LGD2"/>
<dbReference type="Pfam" id="PF00593">
    <property type="entry name" value="TonB_dep_Rec_b-barrel"/>
    <property type="match status" value="1"/>
</dbReference>
<evidence type="ECO:0000259" key="15">
    <source>
        <dbReference type="SMART" id="SM00965"/>
    </source>
</evidence>
<dbReference type="CDD" id="cd01347">
    <property type="entry name" value="ligand_gated_channel"/>
    <property type="match status" value="1"/>
</dbReference>
<dbReference type="RefSeq" id="WP_217429894.1">
    <property type="nucleotide sequence ID" value="NZ_FOTW01000009.1"/>
</dbReference>
<dbReference type="Pfam" id="PF07660">
    <property type="entry name" value="STN"/>
    <property type="match status" value="1"/>
</dbReference>
<dbReference type="SUPFAM" id="SSF56935">
    <property type="entry name" value="Porins"/>
    <property type="match status" value="1"/>
</dbReference>
<evidence type="ECO:0000256" key="10">
    <source>
        <dbReference type="ARBA" id="ARBA00023170"/>
    </source>
</evidence>
<dbReference type="GO" id="GO:0015891">
    <property type="term" value="P:siderophore transport"/>
    <property type="evidence" value="ECO:0007669"/>
    <property type="project" value="InterPro"/>
</dbReference>
<dbReference type="EMBL" id="FOTW01000009">
    <property type="protein sequence ID" value="SFL89667.1"/>
    <property type="molecule type" value="Genomic_DNA"/>
</dbReference>
<comment type="subcellular location">
    <subcellularLocation>
        <location evidence="1 12">Cell outer membrane</location>
        <topology evidence="1 12">Multi-pass membrane protein</topology>
    </subcellularLocation>
</comment>
<dbReference type="STRING" id="758825.SAMN02982985_01923"/>
<keyword evidence="7" id="KW-0408">Iron</keyword>
<dbReference type="Proteomes" id="UP000199470">
    <property type="component" value="Unassembled WGS sequence"/>
</dbReference>